<gene>
    <name evidence="2" type="primary">LOC142171494</name>
</gene>
<keyword evidence="1" id="KW-1185">Reference proteome</keyword>
<dbReference type="RefSeq" id="XP_075089990.1">
    <property type="nucleotide sequence ID" value="XM_075233889.1"/>
</dbReference>
<dbReference type="Proteomes" id="UP000790787">
    <property type="component" value="Chromosome 17"/>
</dbReference>
<organism evidence="1 2">
    <name type="scientific">Nicotiana tabacum</name>
    <name type="common">Common tobacco</name>
    <dbReference type="NCBI Taxonomy" id="4097"/>
    <lineage>
        <taxon>Eukaryota</taxon>
        <taxon>Viridiplantae</taxon>
        <taxon>Streptophyta</taxon>
        <taxon>Embryophyta</taxon>
        <taxon>Tracheophyta</taxon>
        <taxon>Spermatophyta</taxon>
        <taxon>Magnoliopsida</taxon>
        <taxon>eudicotyledons</taxon>
        <taxon>Gunneridae</taxon>
        <taxon>Pentapetalae</taxon>
        <taxon>asterids</taxon>
        <taxon>lamiids</taxon>
        <taxon>Solanales</taxon>
        <taxon>Solanaceae</taxon>
        <taxon>Nicotianoideae</taxon>
        <taxon>Nicotianeae</taxon>
        <taxon>Nicotiana</taxon>
    </lineage>
</organism>
<name>A0AC58SYD7_TOBAC</name>
<evidence type="ECO:0000313" key="1">
    <source>
        <dbReference type="Proteomes" id="UP000790787"/>
    </source>
</evidence>
<evidence type="ECO:0000313" key="2">
    <source>
        <dbReference type="RefSeq" id="XP_075089990.1"/>
    </source>
</evidence>
<proteinExistence type="predicted"/>
<reference evidence="2" key="2">
    <citation type="submission" date="2025-08" db="UniProtKB">
        <authorList>
            <consortium name="RefSeq"/>
        </authorList>
    </citation>
    <scope>IDENTIFICATION</scope>
    <source>
        <tissue evidence="2">Leaf</tissue>
    </source>
</reference>
<sequence length="103" mass="11704">MCLMRLTHKYFHFISFKVKKKQFFRNFMTIMLFGAVGTLIAFSIISFGAKELFGKLDIGFLELPDYLPIGAIFSATDSVCTLQVLNQDEKPLLYSLVFGEGSF</sequence>
<reference evidence="1" key="1">
    <citation type="journal article" date="2014" name="Nat. Commun.">
        <title>The tobacco genome sequence and its comparison with those of tomato and potato.</title>
        <authorList>
            <person name="Sierro N."/>
            <person name="Battey J.N."/>
            <person name="Ouadi S."/>
            <person name="Bakaher N."/>
            <person name="Bovet L."/>
            <person name="Willig A."/>
            <person name="Goepfert S."/>
            <person name="Peitsch M.C."/>
            <person name="Ivanov N.V."/>
        </authorList>
    </citation>
    <scope>NUCLEOTIDE SEQUENCE [LARGE SCALE GENOMIC DNA]</scope>
</reference>
<accession>A0AC58SYD7</accession>
<protein>
    <submittedName>
        <fullName evidence="2">Sodium/hydrogen exchanger 3-like</fullName>
    </submittedName>
</protein>